<proteinExistence type="predicted"/>
<dbReference type="EMBL" id="CP120576">
    <property type="protein sequence ID" value="WEY84296.1"/>
    <property type="molecule type" value="Genomic_DNA"/>
</dbReference>
<accession>A0A0D1L0R6</accession>
<reference evidence="3" key="2">
    <citation type="submission" date="2023-03" db="EMBL/GenBank/DDBJ databases">
        <title>Complete genome sequences of 52 Bacillus and Priestia strains isolated from West-African fermentations and 26 reference strains from the DSMZ collection.</title>
        <authorList>
            <person name="Wiedenbein E.S."/>
            <person name="Canoy T.S."/>
            <person name="Hui Y."/>
            <person name="Parkouda C."/>
            <person name="Dawende C."/>
            <person name="Ametefe E."/>
            <person name="Jespersen L."/>
            <person name="Nielsen D.S."/>
        </authorList>
    </citation>
    <scope>NUCLEOTIDE SEQUENCE</scope>
    <source>
        <strain evidence="3">PRO56</strain>
    </source>
</reference>
<dbReference type="InterPro" id="IPR003251">
    <property type="entry name" value="Rr_diiron-bd_dom"/>
</dbReference>
<evidence type="ECO:0000313" key="4">
    <source>
        <dbReference type="Proteomes" id="UP000032247"/>
    </source>
</evidence>
<dbReference type="AlphaFoldDB" id="A0A0D1L0R6"/>
<evidence type="ECO:0000313" key="3">
    <source>
        <dbReference type="EMBL" id="WEY84296.1"/>
    </source>
</evidence>
<dbReference type="Gene3D" id="1.20.120.660">
    <property type="entry name" value="IL-4 antagonist (De novo design) like domain"/>
    <property type="match status" value="2"/>
</dbReference>
<protein>
    <submittedName>
        <fullName evidence="2">Electron carrier protein</fullName>
    </submittedName>
    <submittedName>
        <fullName evidence="3">Ferritin family protein</fullName>
    </submittedName>
</protein>
<dbReference type="Pfam" id="PF02915">
    <property type="entry name" value="Rubrerythrin"/>
    <property type="match status" value="1"/>
</dbReference>
<dbReference type="SUPFAM" id="SSF47240">
    <property type="entry name" value="Ferritin-like"/>
    <property type="match status" value="1"/>
</dbReference>
<dbReference type="Proteomes" id="UP000032247">
    <property type="component" value="Unassembled WGS sequence"/>
</dbReference>
<dbReference type="InterPro" id="IPR009078">
    <property type="entry name" value="Ferritin-like_SF"/>
</dbReference>
<gene>
    <name evidence="3" type="primary">yhjR</name>
    <name evidence="3" type="ORF">P5633_18630</name>
    <name evidence="2" type="ORF">SC09_Contig19orf00335</name>
</gene>
<organism evidence="2 4">
    <name type="scientific">Bacillus subtilis</name>
    <dbReference type="NCBI Taxonomy" id="1423"/>
    <lineage>
        <taxon>Bacteria</taxon>
        <taxon>Bacillati</taxon>
        <taxon>Bacillota</taxon>
        <taxon>Bacilli</taxon>
        <taxon>Bacillales</taxon>
        <taxon>Bacillaceae</taxon>
        <taxon>Bacillus</taxon>
    </lineage>
</organism>
<dbReference type="GO" id="GO:0046872">
    <property type="term" value="F:metal ion binding"/>
    <property type="evidence" value="ECO:0007669"/>
    <property type="project" value="InterPro"/>
</dbReference>
<evidence type="ECO:0000259" key="1">
    <source>
        <dbReference type="Pfam" id="PF02915"/>
    </source>
</evidence>
<feature type="domain" description="Rubrerythrin diiron-binding" evidence="1">
    <location>
        <begin position="21"/>
        <end position="138"/>
    </location>
</feature>
<dbReference type="STRING" id="483913.AN935_05505"/>
<reference evidence="2 4" key="1">
    <citation type="submission" date="2014-12" db="EMBL/GenBank/DDBJ databases">
        <title>Comparative genome analysis of Bacillus coagulans HM-08, Clostridium butyricum HM-68, Bacillus subtilis HM-66 and Bacillus licheniformis BL-09.</title>
        <authorList>
            <person name="Zhang H."/>
        </authorList>
    </citation>
    <scope>NUCLEOTIDE SEQUENCE [LARGE SCALE GENOMIC DNA]</scope>
    <source>
        <strain evidence="2 4">HM-66</strain>
    </source>
</reference>
<dbReference type="GO" id="GO:0016491">
    <property type="term" value="F:oxidoreductase activity"/>
    <property type="evidence" value="ECO:0007669"/>
    <property type="project" value="InterPro"/>
</dbReference>
<evidence type="ECO:0000313" key="2">
    <source>
        <dbReference type="EMBL" id="KIU12007.1"/>
    </source>
</evidence>
<dbReference type="PATRIC" id="fig|1423.173.peg.888"/>
<dbReference type="CDD" id="cd00657">
    <property type="entry name" value="Ferritin_like"/>
    <property type="match status" value="1"/>
</dbReference>
<dbReference type="Proteomes" id="UP001214898">
    <property type="component" value="Chromosome"/>
</dbReference>
<name>A0A0D1L0R6_BACIU</name>
<sequence>MYYSYYPYPVPYREDPVLIRNLQKAINGEFSAIQCYRKLAELAHSDEVRKQIEEIRRDEIRHLREFSTLYGSITSKHIMPKQTEECPDNFTRGLDAAFKDEQETVDFYLRAAEETSNLKAKGVFTRAARDEQNHAVWFLYYLMER</sequence>
<dbReference type="EMBL" id="JXBC01000002">
    <property type="protein sequence ID" value="KIU12007.1"/>
    <property type="molecule type" value="Genomic_DNA"/>
</dbReference>